<evidence type="ECO:0000256" key="4">
    <source>
        <dbReference type="SAM" id="MobiDB-lite"/>
    </source>
</evidence>
<evidence type="ECO:0000313" key="6">
    <source>
        <dbReference type="EMBL" id="ORY93182.1"/>
    </source>
</evidence>
<feature type="region of interest" description="Disordered" evidence="4">
    <location>
        <begin position="445"/>
        <end position="545"/>
    </location>
</feature>
<evidence type="ECO:0000259" key="5">
    <source>
        <dbReference type="PROSITE" id="PS50102"/>
    </source>
</evidence>
<dbReference type="CDD" id="cd12577">
    <property type="entry name" value="RRM1_Hrp1p"/>
    <property type="match status" value="1"/>
</dbReference>
<evidence type="ECO:0000256" key="1">
    <source>
        <dbReference type="ARBA" id="ARBA00022737"/>
    </source>
</evidence>
<name>A0A1X2H442_SYNRA</name>
<dbReference type="SUPFAM" id="SSF54928">
    <property type="entry name" value="RNA-binding domain, RBD"/>
    <property type="match status" value="2"/>
</dbReference>
<keyword evidence="2 3" id="KW-0694">RNA-binding</keyword>
<dbReference type="PANTHER" id="PTHR48032:SF6">
    <property type="entry name" value="RNA-BINDING (RRM_RBD_RNP MOTIFS) FAMILY PROTEIN"/>
    <property type="match status" value="1"/>
</dbReference>
<dbReference type="Gene3D" id="3.30.70.330">
    <property type="match status" value="2"/>
</dbReference>
<feature type="compositionally biased region" description="Low complexity" evidence="4">
    <location>
        <begin position="142"/>
        <end position="162"/>
    </location>
</feature>
<keyword evidence="1" id="KW-0677">Repeat</keyword>
<dbReference type="Pfam" id="PF00076">
    <property type="entry name" value="RRM_1"/>
    <property type="match status" value="2"/>
</dbReference>
<dbReference type="InParanoid" id="A0A1X2H442"/>
<feature type="compositionally biased region" description="Low complexity" evidence="4">
    <location>
        <begin position="65"/>
        <end position="81"/>
    </location>
</feature>
<feature type="domain" description="RRM" evidence="5">
    <location>
        <begin position="266"/>
        <end position="343"/>
    </location>
</feature>
<dbReference type="SMART" id="SM00360">
    <property type="entry name" value="RRM"/>
    <property type="match status" value="2"/>
</dbReference>
<dbReference type="InterPro" id="IPR000504">
    <property type="entry name" value="RRM_dom"/>
</dbReference>
<dbReference type="InterPro" id="IPR012677">
    <property type="entry name" value="Nucleotide-bd_a/b_plait_sf"/>
</dbReference>
<feature type="region of interest" description="Disordered" evidence="4">
    <location>
        <begin position="1"/>
        <end position="81"/>
    </location>
</feature>
<reference evidence="6 7" key="1">
    <citation type="submission" date="2016-07" db="EMBL/GenBank/DDBJ databases">
        <title>Pervasive Adenine N6-methylation of Active Genes in Fungi.</title>
        <authorList>
            <consortium name="DOE Joint Genome Institute"/>
            <person name="Mondo S.J."/>
            <person name="Dannebaum R.O."/>
            <person name="Kuo R.C."/>
            <person name="Labutti K."/>
            <person name="Haridas S."/>
            <person name="Kuo A."/>
            <person name="Salamov A."/>
            <person name="Ahrendt S.R."/>
            <person name="Lipzen A."/>
            <person name="Sullivan W."/>
            <person name="Andreopoulos W.B."/>
            <person name="Clum A."/>
            <person name="Lindquist E."/>
            <person name="Daum C."/>
            <person name="Ramamoorthy G.K."/>
            <person name="Gryganskyi A."/>
            <person name="Culley D."/>
            <person name="Magnuson J.K."/>
            <person name="James T.Y."/>
            <person name="O'Malley M.A."/>
            <person name="Stajich J.E."/>
            <person name="Spatafora J.W."/>
            <person name="Visel A."/>
            <person name="Grigoriev I.V."/>
        </authorList>
    </citation>
    <scope>NUCLEOTIDE SEQUENCE [LARGE SCALE GENOMIC DNA]</scope>
    <source>
        <strain evidence="6 7">NRRL 2496</strain>
    </source>
</reference>
<feature type="compositionally biased region" description="Basic and acidic residues" evidence="4">
    <location>
        <begin position="28"/>
        <end position="43"/>
    </location>
</feature>
<proteinExistence type="predicted"/>
<dbReference type="PROSITE" id="PS50102">
    <property type="entry name" value="RRM"/>
    <property type="match status" value="2"/>
</dbReference>
<dbReference type="FunFam" id="3.30.70.330:FF:000025">
    <property type="entry name" value="RNA-binding protein Musashi homolog 2 isoform X1"/>
    <property type="match status" value="1"/>
</dbReference>
<organism evidence="6 7">
    <name type="scientific">Syncephalastrum racemosum</name>
    <name type="common">Filamentous fungus</name>
    <dbReference type="NCBI Taxonomy" id="13706"/>
    <lineage>
        <taxon>Eukaryota</taxon>
        <taxon>Fungi</taxon>
        <taxon>Fungi incertae sedis</taxon>
        <taxon>Mucoromycota</taxon>
        <taxon>Mucoromycotina</taxon>
        <taxon>Mucoromycetes</taxon>
        <taxon>Mucorales</taxon>
        <taxon>Syncephalastraceae</taxon>
        <taxon>Syncephalastrum</taxon>
    </lineage>
</organism>
<dbReference type="Proteomes" id="UP000242180">
    <property type="component" value="Unassembled WGS sequence"/>
</dbReference>
<feature type="domain" description="RRM" evidence="5">
    <location>
        <begin position="182"/>
        <end position="264"/>
    </location>
</feature>
<evidence type="ECO:0000256" key="2">
    <source>
        <dbReference type="ARBA" id="ARBA00022884"/>
    </source>
</evidence>
<gene>
    <name evidence="6" type="ORF">BCR43DRAFT_478161</name>
</gene>
<protein>
    <recommendedName>
        <fullName evidence="5">RRM domain-containing protein</fullName>
    </recommendedName>
</protein>
<accession>A0A1X2H442</accession>
<dbReference type="GO" id="GO:0003729">
    <property type="term" value="F:mRNA binding"/>
    <property type="evidence" value="ECO:0007669"/>
    <property type="project" value="TreeGrafter"/>
</dbReference>
<comment type="caution">
    <text evidence="6">The sequence shown here is derived from an EMBL/GenBank/DDBJ whole genome shotgun (WGS) entry which is preliminary data.</text>
</comment>
<dbReference type="GO" id="GO:0006417">
    <property type="term" value="P:regulation of translation"/>
    <property type="evidence" value="ECO:0007669"/>
    <property type="project" value="TreeGrafter"/>
</dbReference>
<dbReference type="STRING" id="13706.A0A1X2H442"/>
<dbReference type="InterPro" id="IPR035979">
    <property type="entry name" value="RBD_domain_sf"/>
</dbReference>
<keyword evidence="7" id="KW-1185">Reference proteome</keyword>
<dbReference type="AlphaFoldDB" id="A0A1X2H442"/>
<feature type="compositionally biased region" description="Gly residues" evidence="4">
    <location>
        <begin position="445"/>
        <end position="455"/>
    </location>
</feature>
<evidence type="ECO:0000313" key="7">
    <source>
        <dbReference type="Proteomes" id="UP000242180"/>
    </source>
</evidence>
<dbReference type="OMA" id="NMAEANA"/>
<dbReference type="EMBL" id="MCGN01000009">
    <property type="protein sequence ID" value="ORY93182.1"/>
    <property type="molecule type" value="Genomic_DNA"/>
</dbReference>
<sequence>MADFDDELYNVFGADKDDDYSKTDIYAEEVKDTSPADQDKDTSQEQNNSDAPHDVAYDADHYDQNNESQASPQQPQQMQPQQMQNMMEFMNNPQNQAMMGTWGFQNPYAMFQRFQMANPYQFQQMMQQQMRMQQQYTGMNMGGMNSQISNNQGNNNNNNGGNAEDESHRSPSVASAANQDEGKMFIGGLNWETTDETLREYFSKYGEVTDCVVMRDVATGRSRGFGFLTMTDPSVIDKIVSEDHYLDDKRIDPKRAIPREEQERTEKIFVGGISSEVNEDEFRDYFSRFGKVIDATLMIDRETGRPRGFGFITFESSQGVEEAMNEPNLVIKDKPVEVKKAMPKHKQQQQQQQQGMMNLFGGQKRGGGGYMPNRRYAGAASYAGGMNMPAAMAAAGRGYGNFGNNMYGNMYGNFGGYPNMPAAYYNNPAAAAGAGRGGGGGGYNAPYGGRQGGQGESEEGYQQSHDGADYPDEDERSHERRSRGDSRRHERDRDHRDHRDHHHRSDYGSRSSREHYHSGSPSSGGSGGGSLHPSNSRGQHHYRPY</sequence>
<evidence type="ECO:0000256" key="3">
    <source>
        <dbReference type="PROSITE-ProRule" id="PRU00176"/>
    </source>
</evidence>
<dbReference type="PANTHER" id="PTHR48032">
    <property type="entry name" value="RNA-BINDING PROTEIN MUSASHI HOMOLOG RBP6"/>
    <property type="match status" value="1"/>
</dbReference>
<feature type="region of interest" description="Disordered" evidence="4">
    <location>
        <begin position="139"/>
        <end position="179"/>
    </location>
</feature>
<feature type="compositionally biased region" description="Basic and acidic residues" evidence="4">
    <location>
        <begin position="475"/>
        <end position="517"/>
    </location>
</feature>
<dbReference type="OrthoDB" id="1875751at2759"/>
<feature type="compositionally biased region" description="Basic and acidic residues" evidence="4">
    <location>
        <begin position="51"/>
        <end position="64"/>
    </location>
</feature>
<dbReference type="InterPro" id="IPR034156">
    <property type="entry name" value="Hrp1_RRM1"/>
</dbReference>